<evidence type="ECO:0000313" key="2">
    <source>
        <dbReference type="EMBL" id="CAI9161559.1"/>
    </source>
</evidence>
<sequence>MLDALPGSEQRCLSQAGPSGSLETLPSSPTLWSHRKTSSLGLPHFPPFPAPPDSTPFKKKSDVTFISLFINADGQGSLACCSPWGRKELDTTEQLKCTE</sequence>
<evidence type="ECO:0000256" key="1">
    <source>
        <dbReference type="SAM" id="MobiDB-lite"/>
    </source>
</evidence>
<gene>
    <name evidence="2" type="ORF">MRATA1EN1_LOCUS10521</name>
</gene>
<evidence type="ECO:0000313" key="3">
    <source>
        <dbReference type="Proteomes" id="UP001176941"/>
    </source>
</evidence>
<dbReference type="EMBL" id="OX459956">
    <property type="protein sequence ID" value="CAI9161559.1"/>
    <property type="molecule type" value="Genomic_DNA"/>
</dbReference>
<accession>A0ABN8YJC4</accession>
<proteinExistence type="predicted"/>
<keyword evidence="3" id="KW-1185">Reference proteome</keyword>
<feature type="compositionally biased region" description="Polar residues" evidence="1">
    <location>
        <begin position="11"/>
        <end position="31"/>
    </location>
</feature>
<feature type="region of interest" description="Disordered" evidence="1">
    <location>
        <begin position="1"/>
        <end position="36"/>
    </location>
</feature>
<organism evidence="2 3">
    <name type="scientific">Rangifer tarandus platyrhynchus</name>
    <name type="common">Svalbard reindeer</name>
    <dbReference type="NCBI Taxonomy" id="3082113"/>
    <lineage>
        <taxon>Eukaryota</taxon>
        <taxon>Metazoa</taxon>
        <taxon>Chordata</taxon>
        <taxon>Craniata</taxon>
        <taxon>Vertebrata</taxon>
        <taxon>Euteleostomi</taxon>
        <taxon>Mammalia</taxon>
        <taxon>Eutheria</taxon>
        <taxon>Laurasiatheria</taxon>
        <taxon>Artiodactyla</taxon>
        <taxon>Ruminantia</taxon>
        <taxon>Pecora</taxon>
        <taxon>Cervidae</taxon>
        <taxon>Odocoileinae</taxon>
        <taxon>Rangifer</taxon>
    </lineage>
</organism>
<name>A0ABN8YJC4_RANTA</name>
<protein>
    <submittedName>
        <fullName evidence="2">Uncharacterized protein</fullName>
    </submittedName>
</protein>
<dbReference type="Proteomes" id="UP001176941">
    <property type="component" value="Chromosome 20"/>
</dbReference>
<reference evidence="2" key="1">
    <citation type="submission" date="2023-04" db="EMBL/GenBank/DDBJ databases">
        <authorList>
            <consortium name="ELIXIR-Norway"/>
        </authorList>
    </citation>
    <scope>NUCLEOTIDE SEQUENCE [LARGE SCALE GENOMIC DNA]</scope>
</reference>